<dbReference type="GeneID" id="39575661"/>
<reference evidence="1 2" key="1">
    <citation type="journal article" date="2018" name="Mol. Ecol.">
        <title>The obligate alkalophilic soda-lake fungus Sodiomyces alkalinus has shifted to a protein diet.</title>
        <authorList>
            <person name="Grum-Grzhimaylo A.A."/>
            <person name="Falkoski D.L."/>
            <person name="van den Heuvel J."/>
            <person name="Valero-Jimenez C.A."/>
            <person name="Min B."/>
            <person name="Choi I.G."/>
            <person name="Lipzen A."/>
            <person name="Daum C.G."/>
            <person name="Aanen D.K."/>
            <person name="Tsang A."/>
            <person name="Henrissat B."/>
            <person name="Bilanenko E.N."/>
            <person name="de Vries R.P."/>
            <person name="van Kan J.A.L."/>
            <person name="Grigoriev I.V."/>
            <person name="Debets A.J.M."/>
        </authorList>
    </citation>
    <scope>NUCLEOTIDE SEQUENCE [LARGE SCALE GENOMIC DNA]</scope>
    <source>
        <strain evidence="1 2">F11</strain>
    </source>
</reference>
<evidence type="ECO:0008006" key="3">
    <source>
        <dbReference type="Google" id="ProtNLM"/>
    </source>
</evidence>
<dbReference type="AlphaFoldDB" id="A0A3N2PSK5"/>
<evidence type="ECO:0000313" key="1">
    <source>
        <dbReference type="EMBL" id="ROT37487.1"/>
    </source>
</evidence>
<dbReference type="EMBL" id="ML119057">
    <property type="protein sequence ID" value="ROT37487.1"/>
    <property type="molecule type" value="Genomic_DNA"/>
</dbReference>
<accession>A0A3N2PSK5</accession>
<dbReference type="OrthoDB" id="4851509at2759"/>
<proteinExistence type="predicted"/>
<protein>
    <recommendedName>
        <fullName evidence="3">F-box domain-containing protein</fullName>
    </recommendedName>
</protein>
<organism evidence="1 2">
    <name type="scientific">Sodiomyces alkalinus (strain CBS 110278 / VKM F-3762 / F11)</name>
    <name type="common">Alkaliphilic filamentous fungus</name>
    <dbReference type="NCBI Taxonomy" id="1314773"/>
    <lineage>
        <taxon>Eukaryota</taxon>
        <taxon>Fungi</taxon>
        <taxon>Dikarya</taxon>
        <taxon>Ascomycota</taxon>
        <taxon>Pezizomycotina</taxon>
        <taxon>Sordariomycetes</taxon>
        <taxon>Hypocreomycetidae</taxon>
        <taxon>Glomerellales</taxon>
        <taxon>Plectosphaerellaceae</taxon>
        <taxon>Sodiomyces</taxon>
    </lineage>
</organism>
<gene>
    <name evidence="1" type="ORF">SODALDRAFT_198248</name>
</gene>
<dbReference type="RefSeq" id="XP_028465293.1">
    <property type="nucleotide sequence ID" value="XM_028607183.1"/>
</dbReference>
<keyword evidence="2" id="KW-1185">Reference proteome</keyword>
<dbReference type="Proteomes" id="UP000272025">
    <property type="component" value="Unassembled WGS sequence"/>
</dbReference>
<sequence length="372" mass="43184">MALPYFQQTHTPPIHLKKGQSAGQSASSTRSRNIAPVFKLPPEILLLVLELLSKEAEICFSLTCKALYRQFSPKAASRRDLDRVSRKALLVLLEKDIDHSFFCYDCLKLHPWRLDGRILPWDVRGRSPSYHGCRAMHPFRAPLPEGHSLQYNLARLVTNRHLYGPSHGLPLAVIEGTFAKRCPTSDVRCQQCWRARILQDELFLCTSFTYYHPENTTDRLMRFMRVSHQQICPHLRIRASNASTVASWPRNLPELNQDLAIPNRFITPVRNSVSSCAICRTDYQVKIQHRPSWKMWGPRGWIISIVTWQQLGKCRSPFDWDWRIMALDVMNDLNSRWRSHTDMPGVIRHRWSQGDDTLFEPEGNFVSRARTL</sequence>
<name>A0A3N2PSK5_SODAK</name>
<dbReference type="STRING" id="1314773.A0A3N2PSK5"/>
<evidence type="ECO:0000313" key="2">
    <source>
        <dbReference type="Proteomes" id="UP000272025"/>
    </source>
</evidence>